<dbReference type="EMBL" id="CADCTM010000551">
    <property type="protein sequence ID" value="CAA9276996.1"/>
    <property type="molecule type" value="Genomic_DNA"/>
</dbReference>
<protein>
    <submittedName>
        <fullName evidence="1">Uncharacterized protein</fullName>
    </submittedName>
</protein>
<gene>
    <name evidence="1" type="ORF">AVDCRST_MAG92-3280</name>
</gene>
<reference evidence="1" key="1">
    <citation type="submission" date="2020-02" db="EMBL/GenBank/DDBJ databases">
        <authorList>
            <person name="Meier V. D."/>
        </authorList>
    </citation>
    <scope>NUCLEOTIDE SEQUENCE</scope>
    <source>
        <strain evidence="1">AVDCRST_MAG92</strain>
    </source>
</reference>
<sequence length="42" mass="4863">MGLKNVPQVLSHCCAYLNGLMREIWMGLHETIVNVKYPRLFS</sequence>
<organism evidence="1">
    <name type="scientific">uncultured Coleofasciculus sp</name>
    <dbReference type="NCBI Taxonomy" id="1267456"/>
    <lineage>
        <taxon>Bacteria</taxon>
        <taxon>Bacillati</taxon>
        <taxon>Cyanobacteriota</taxon>
        <taxon>Cyanophyceae</taxon>
        <taxon>Coleofasciculales</taxon>
        <taxon>Coleofasciculaceae</taxon>
        <taxon>Coleofasciculus</taxon>
        <taxon>environmental samples</taxon>
    </lineage>
</organism>
<evidence type="ECO:0000313" key="1">
    <source>
        <dbReference type="EMBL" id="CAA9276996.1"/>
    </source>
</evidence>
<dbReference type="AlphaFoldDB" id="A0A6J4JHM2"/>
<name>A0A6J4JHM2_9CYAN</name>
<proteinExistence type="predicted"/>
<accession>A0A6J4JHM2</accession>